<dbReference type="Gene3D" id="3.40.50.300">
    <property type="entry name" value="P-loop containing nucleotide triphosphate hydrolases"/>
    <property type="match status" value="1"/>
</dbReference>
<evidence type="ECO:0000313" key="3">
    <source>
        <dbReference type="Proteomes" id="UP001596108"/>
    </source>
</evidence>
<dbReference type="Pfam" id="PF13191">
    <property type="entry name" value="AAA_16"/>
    <property type="match status" value="1"/>
</dbReference>
<feature type="domain" description="Orc1-like AAA ATPase" evidence="1">
    <location>
        <begin position="9"/>
        <end position="142"/>
    </location>
</feature>
<protein>
    <submittedName>
        <fullName evidence="2">AAA family ATPase</fullName>
    </submittedName>
</protein>
<dbReference type="EMBL" id="JBHSNC010000056">
    <property type="protein sequence ID" value="MFC5531848.1"/>
    <property type="molecule type" value="Genomic_DNA"/>
</dbReference>
<dbReference type="Proteomes" id="UP001596108">
    <property type="component" value="Unassembled WGS sequence"/>
</dbReference>
<organism evidence="2 3">
    <name type="scientific">Cohnella yongneupensis</name>
    <dbReference type="NCBI Taxonomy" id="425006"/>
    <lineage>
        <taxon>Bacteria</taxon>
        <taxon>Bacillati</taxon>
        <taxon>Bacillota</taxon>
        <taxon>Bacilli</taxon>
        <taxon>Bacillales</taxon>
        <taxon>Paenibacillaceae</taxon>
        <taxon>Cohnella</taxon>
    </lineage>
</organism>
<dbReference type="InterPro" id="IPR027417">
    <property type="entry name" value="P-loop_NTPase"/>
</dbReference>
<accession>A0ABW0R555</accession>
<dbReference type="RefSeq" id="WP_378113938.1">
    <property type="nucleotide sequence ID" value="NZ_JBHSNC010000056.1"/>
</dbReference>
<sequence length="471" mass="54166">MLRVRESTRFVGRKHELRQMDRLLTEDMDEWRLLRLHGPSGIGKTALLKQFEALHAHDAIVLYADCSTHRTIESLYRDWSDGLAKFVGIPHFDISLIPDGVRLADRLNRTGRKDHSKVVLLLDAIEQGDAICRSLYEWLLTLECTIKVITAGQYPMESHLALTGWHRMIHHLRIGPLEYGEQLEILRHQSIHNRAQQEELAHWAGGFPLALSLAEELTSDQADNSLLYGTKRDILCGRLVERLLSRVEEPLVFKLIEISAMLHRFNEDTLTQLLNERLSTSEFLGFVRMPFIDHDEIGWSLMLAMKVWVQTDMRRRKPKTYEMIKSRVMELVKNETPAVIHEQIPDAAQADEAAYHAVNQILLNYAKMADHPDTVSRFAGAFPRLLGSHSSIRESILYVRSTIRRGIQAMSEQSDEHVKLGKLLEQAYLLGKRTHEKNAERLGYSMATYYRKLNKAKRSLTDTLARLHSLA</sequence>
<gene>
    <name evidence="2" type="ORF">ACFPQ4_20730</name>
</gene>
<keyword evidence="3" id="KW-1185">Reference proteome</keyword>
<comment type="caution">
    <text evidence="2">The sequence shown here is derived from an EMBL/GenBank/DDBJ whole genome shotgun (WGS) entry which is preliminary data.</text>
</comment>
<evidence type="ECO:0000259" key="1">
    <source>
        <dbReference type="Pfam" id="PF13191"/>
    </source>
</evidence>
<proteinExistence type="predicted"/>
<dbReference type="InterPro" id="IPR041664">
    <property type="entry name" value="AAA_16"/>
</dbReference>
<name>A0ABW0R555_9BACL</name>
<evidence type="ECO:0000313" key="2">
    <source>
        <dbReference type="EMBL" id="MFC5531848.1"/>
    </source>
</evidence>
<reference evidence="3" key="1">
    <citation type="journal article" date="2019" name="Int. J. Syst. Evol. Microbiol.">
        <title>The Global Catalogue of Microorganisms (GCM) 10K type strain sequencing project: providing services to taxonomists for standard genome sequencing and annotation.</title>
        <authorList>
            <consortium name="The Broad Institute Genomics Platform"/>
            <consortium name="The Broad Institute Genome Sequencing Center for Infectious Disease"/>
            <person name="Wu L."/>
            <person name="Ma J."/>
        </authorList>
    </citation>
    <scope>NUCLEOTIDE SEQUENCE [LARGE SCALE GENOMIC DNA]</scope>
    <source>
        <strain evidence="3">CGMCC 1.18578</strain>
    </source>
</reference>
<dbReference type="PRINTS" id="PR00364">
    <property type="entry name" value="DISEASERSIST"/>
</dbReference>
<dbReference type="SUPFAM" id="SSF52540">
    <property type="entry name" value="P-loop containing nucleoside triphosphate hydrolases"/>
    <property type="match status" value="1"/>
</dbReference>